<accession>Q1A144</accession>
<sequence>MVRPSLGHVGHARLSQRPAHLREWLPVHHREGPLRRRPGVLCDARQALHRLRREGRLQGQRERAQPSPSVHRRWQGTGIPCGQVAAPHHRLPGIRANRHDEQPLRNQLSISMDGNDLIWDGEVRITNFTRSETGVVTLVLTPRGGVGALPVMAQGEPGKPPVIDSVEVGEIPHGEDLPDVEWTLVTPAADGNPPHYTLKFYVHAGEKGENGDNATIIGASDVSGTPADGFILQYDEATQKMVWVASRINGLYVPTSFSTDTAGSAARKQIAYVRIPGTDQPKEWRPLVWAQTQNTGTAATRVNLECRIDDPTTGPVVGRYYGIAGATPPPMILIPAFDSATTKVTKSSTYTDIFLVAVQVEPVGDNWVWNPERTTFTVKVDQIK</sequence>
<organism evidence="2 3">
    <name type="scientific">Mycobacterium phage 244</name>
    <dbReference type="NCBI Taxonomy" id="2902792"/>
    <lineage>
        <taxon>Viruses</taxon>
        <taxon>Duplodnaviria</taxon>
        <taxon>Heunggongvirae</taxon>
        <taxon>Uroviricota</taxon>
        <taxon>Caudoviricetes</taxon>
        <taxon>Kostyavirus</taxon>
        <taxon>Kostyavirus kv244</taxon>
    </lineage>
</organism>
<dbReference type="KEGG" id="vg:4156098"/>
<evidence type="ECO:0008006" key="4">
    <source>
        <dbReference type="Google" id="ProtNLM"/>
    </source>
</evidence>
<evidence type="ECO:0000313" key="3">
    <source>
        <dbReference type="Proteomes" id="UP000002543"/>
    </source>
</evidence>
<evidence type="ECO:0000256" key="1">
    <source>
        <dbReference type="SAM" id="MobiDB-lite"/>
    </source>
</evidence>
<name>Q1A144_9CAUD</name>
<keyword evidence="3" id="KW-1185">Reference proteome</keyword>
<dbReference type="RefSeq" id="YP_654782.1">
    <property type="nucleotide sequence ID" value="NC_008194.1"/>
</dbReference>
<feature type="region of interest" description="Disordered" evidence="1">
    <location>
        <begin position="52"/>
        <end position="74"/>
    </location>
</feature>
<dbReference type="EMBL" id="DQ398041">
    <property type="protein sequence ID" value="ABD58002.1"/>
    <property type="molecule type" value="Genomic_DNA"/>
</dbReference>
<feature type="compositionally biased region" description="Basic and acidic residues" evidence="1">
    <location>
        <begin position="54"/>
        <end position="64"/>
    </location>
</feature>
<reference evidence="2 3" key="1">
    <citation type="journal article" date="2006" name="PLoS Genet.">
        <title>Exploring the mycobacteriophage metaproteome: phage genomics as an educational platform.</title>
        <authorList>
            <person name="Hatfull G.F."/>
            <person name="Pedulla M.L."/>
            <person name="Jacobs-Sera D."/>
            <person name="Cichon P.M."/>
            <person name="Foley A."/>
            <person name="Ford M.E."/>
            <person name="Gonda R.M."/>
            <person name="Houtz J.M."/>
            <person name="Hryckowian A.J."/>
            <person name="Kelchner V.A."/>
            <person name="Namburi S."/>
            <person name="Pajcini K.V."/>
            <person name="Popovich M.G."/>
            <person name="Schleicher D.T."/>
            <person name="Simanek B.Z."/>
            <person name="Smith A.L."/>
            <person name="Zdanowicz G.M."/>
            <person name="Kumar V."/>
            <person name="Peebles C.L."/>
            <person name="Jacobs W.R.Jr."/>
            <person name="Lawrence J.G."/>
            <person name="Hendrix R.W."/>
        </authorList>
    </citation>
    <scope>NUCLEOTIDE SEQUENCE [LARGE SCALE GENOMIC DNA]</scope>
</reference>
<protein>
    <recommendedName>
        <fullName evidence="4">Minor tail protein</fullName>
    </recommendedName>
</protein>
<proteinExistence type="predicted"/>
<gene>
    <name evidence="2" type="primary">27</name>
    <name evidence="2" type="ORF">PBI_244_27</name>
</gene>
<dbReference type="Proteomes" id="UP000002543">
    <property type="component" value="Segment"/>
</dbReference>
<evidence type="ECO:0000313" key="2">
    <source>
        <dbReference type="EMBL" id="ABD58002.1"/>
    </source>
</evidence>